<name>A0A0L6UIX2_9BASI</name>
<dbReference type="EMBL" id="LAVV01010898">
    <property type="protein sequence ID" value="KNZ48453.1"/>
    <property type="molecule type" value="Genomic_DNA"/>
</dbReference>
<keyword evidence="1" id="KW-0507">mRNA processing</keyword>
<dbReference type="GO" id="GO:0006397">
    <property type="term" value="P:mRNA processing"/>
    <property type="evidence" value="ECO:0007669"/>
    <property type="project" value="UniProtKB-KW"/>
</dbReference>
<feature type="region of interest" description="Disordered" evidence="2">
    <location>
        <begin position="56"/>
        <end position="94"/>
    </location>
</feature>
<sequence>MKILWNYCKKTDKIPADNKFLQLSTKIHAVDQQVSSLSGMICEKFEQLHQSIQTIQDTRRSPLSLSPDKVPSGKTSTSQAQNPNNREVKGRHIHSNPEVSFIRQDFELGDLAISGRLSSLLKGNARRLFNDVRIANYRKPWKNDSPVKWLLCQTLWPNVSLQDMHPRILKKCGGNLEHAKILQPELKFDKNTGHTGIGNKDSSKESNPHKDKKCYTCQKIGHTSATCTQKRKNVNQVDAREEISEPDKEDEESVHEFEEESSLSEMSNNIIQVDLDIADVVCDHHLPQEWKGKGYTAGNSNLTTVILNEQEAEMLLDSGGFCSIVPKTYLQKLHQDFRDSLLTAGKVKLNSSSSAMKRVGIFPCFLIIPHPTGGIHCGRGWSQ</sequence>
<feature type="region of interest" description="Disordered" evidence="2">
    <location>
        <begin position="231"/>
        <end position="261"/>
    </location>
</feature>
<reference evidence="3 4" key="1">
    <citation type="submission" date="2015-08" db="EMBL/GenBank/DDBJ databases">
        <title>Next Generation Sequencing and Analysis of the Genome of Puccinia sorghi L Schw, the Causal Agent of Maize Common Rust.</title>
        <authorList>
            <person name="Rochi L."/>
            <person name="Burguener G."/>
            <person name="Darino M."/>
            <person name="Turjanski A."/>
            <person name="Kreff E."/>
            <person name="Dieguez M.J."/>
            <person name="Sacco F."/>
        </authorList>
    </citation>
    <scope>NUCLEOTIDE SEQUENCE [LARGE SCALE GENOMIC DNA]</scope>
    <source>
        <strain evidence="3 4">RO10H11247</strain>
    </source>
</reference>
<dbReference type="GO" id="GO:0003676">
    <property type="term" value="F:nucleic acid binding"/>
    <property type="evidence" value="ECO:0007669"/>
    <property type="project" value="InterPro"/>
</dbReference>
<accession>A0A0L6UIX2</accession>
<evidence type="ECO:0000313" key="3">
    <source>
        <dbReference type="EMBL" id="KNZ48453.1"/>
    </source>
</evidence>
<dbReference type="AlphaFoldDB" id="A0A0L6UIX2"/>
<dbReference type="OrthoDB" id="3250101at2759"/>
<feature type="compositionally biased region" description="Acidic residues" evidence="2">
    <location>
        <begin position="247"/>
        <end position="261"/>
    </location>
</feature>
<dbReference type="Proteomes" id="UP000037035">
    <property type="component" value="Unassembled WGS sequence"/>
</dbReference>
<organism evidence="3 4">
    <name type="scientific">Puccinia sorghi</name>
    <dbReference type="NCBI Taxonomy" id="27349"/>
    <lineage>
        <taxon>Eukaryota</taxon>
        <taxon>Fungi</taxon>
        <taxon>Dikarya</taxon>
        <taxon>Basidiomycota</taxon>
        <taxon>Pucciniomycotina</taxon>
        <taxon>Pucciniomycetes</taxon>
        <taxon>Pucciniales</taxon>
        <taxon>Pucciniaceae</taxon>
        <taxon>Puccinia</taxon>
    </lineage>
</organism>
<evidence type="ECO:0008006" key="5">
    <source>
        <dbReference type="Google" id="ProtNLM"/>
    </source>
</evidence>
<evidence type="ECO:0000313" key="4">
    <source>
        <dbReference type="Proteomes" id="UP000037035"/>
    </source>
</evidence>
<evidence type="ECO:0000256" key="1">
    <source>
        <dbReference type="ARBA" id="ARBA00022664"/>
    </source>
</evidence>
<protein>
    <recommendedName>
        <fullName evidence="5">CCHC-type domain-containing protein</fullName>
    </recommendedName>
</protein>
<feature type="compositionally biased region" description="Polar residues" evidence="2">
    <location>
        <begin position="73"/>
        <end position="85"/>
    </location>
</feature>
<comment type="caution">
    <text evidence="3">The sequence shown here is derived from an EMBL/GenBank/DDBJ whole genome shotgun (WGS) entry which is preliminary data.</text>
</comment>
<keyword evidence="4" id="KW-1185">Reference proteome</keyword>
<dbReference type="SUPFAM" id="SSF57756">
    <property type="entry name" value="Retrovirus zinc finger-like domains"/>
    <property type="match status" value="1"/>
</dbReference>
<dbReference type="VEuPathDB" id="FungiDB:VP01_5661g1"/>
<evidence type="ECO:0000256" key="2">
    <source>
        <dbReference type="SAM" id="MobiDB-lite"/>
    </source>
</evidence>
<gene>
    <name evidence="3" type="ORF">VP01_5661g1</name>
</gene>
<feature type="region of interest" description="Disordered" evidence="2">
    <location>
        <begin position="189"/>
        <end position="212"/>
    </location>
</feature>
<dbReference type="InterPro" id="IPR036875">
    <property type="entry name" value="Znf_CCHC_sf"/>
</dbReference>
<proteinExistence type="predicted"/>
<dbReference type="Gene3D" id="4.10.60.10">
    <property type="entry name" value="Zinc finger, CCHC-type"/>
    <property type="match status" value="1"/>
</dbReference>
<dbReference type="GO" id="GO:0008270">
    <property type="term" value="F:zinc ion binding"/>
    <property type="evidence" value="ECO:0007669"/>
    <property type="project" value="InterPro"/>
</dbReference>